<reference evidence="1 2" key="1">
    <citation type="submission" date="2018-09" db="EMBL/GenBank/DDBJ databases">
        <title>Glutamicibacter mishrai S5-52T (LMG 29155T = KCTC 39846T).</title>
        <authorList>
            <person name="Das S.K."/>
        </authorList>
    </citation>
    <scope>NUCLEOTIDE SEQUENCE [LARGE SCALE GENOMIC DNA]</scope>
    <source>
        <strain evidence="1 2">S5-52</strain>
    </source>
</reference>
<accession>A0A6H0SJZ6</accession>
<sequence length="99" mass="11162">MLSAVGGLVPTLPADPRPATTRLTADFYVEQNQARFGIEIGLRDKDDAISPETLEYELRLAEERHVPRLLITPTSLMDQKAWDILRRVWGSPESSDNKN</sequence>
<dbReference type="AlphaFoldDB" id="A0A6H0SJZ6"/>
<name>A0A6H0SJZ6_9MICC</name>
<protein>
    <submittedName>
        <fullName evidence="1">Uncharacterized protein</fullName>
    </submittedName>
</protein>
<evidence type="ECO:0000313" key="2">
    <source>
        <dbReference type="Proteomes" id="UP000502331"/>
    </source>
</evidence>
<dbReference type="RefSeq" id="WP_172511707.1">
    <property type="nucleotide sequence ID" value="NZ_CP032549.1"/>
</dbReference>
<keyword evidence="2" id="KW-1185">Reference proteome</keyword>
<proteinExistence type="predicted"/>
<dbReference type="Proteomes" id="UP000502331">
    <property type="component" value="Chromosome"/>
</dbReference>
<organism evidence="1 2">
    <name type="scientific">Glutamicibacter mishrai</name>
    <dbReference type="NCBI Taxonomy" id="1775880"/>
    <lineage>
        <taxon>Bacteria</taxon>
        <taxon>Bacillati</taxon>
        <taxon>Actinomycetota</taxon>
        <taxon>Actinomycetes</taxon>
        <taxon>Micrococcales</taxon>
        <taxon>Micrococcaceae</taxon>
        <taxon>Glutamicibacter</taxon>
    </lineage>
</organism>
<dbReference type="EMBL" id="CP032549">
    <property type="protein sequence ID" value="QIV86871.1"/>
    <property type="molecule type" value="Genomic_DNA"/>
</dbReference>
<evidence type="ECO:0000313" key="1">
    <source>
        <dbReference type="EMBL" id="QIV86871.1"/>
    </source>
</evidence>
<gene>
    <name evidence="1" type="ORF">D3791_06815</name>
</gene>